<feature type="region of interest" description="Disordered" evidence="1">
    <location>
        <begin position="125"/>
        <end position="193"/>
    </location>
</feature>
<feature type="compositionally biased region" description="Polar residues" evidence="1">
    <location>
        <begin position="9"/>
        <end position="29"/>
    </location>
</feature>
<dbReference type="AlphaFoldDB" id="A0A6J8AK70"/>
<evidence type="ECO:0000256" key="1">
    <source>
        <dbReference type="SAM" id="MobiDB-lite"/>
    </source>
</evidence>
<accession>A0A6J8AK70</accession>
<proteinExistence type="predicted"/>
<reference evidence="2 3" key="1">
    <citation type="submission" date="2020-06" db="EMBL/GenBank/DDBJ databases">
        <authorList>
            <person name="Li R."/>
            <person name="Bekaert M."/>
        </authorList>
    </citation>
    <scope>NUCLEOTIDE SEQUENCE [LARGE SCALE GENOMIC DNA]</scope>
    <source>
        <strain evidence="3">wild</strain>
    </source>
</reference>
<evidence type="ECO:0000313" key="3">
    <source>
        <dbReference type="Proteomes" id="UP000507470"/>
    </source>
</evidence>
<protein>
    <submittedName>
        <fullName evidence="2">Uncharacterized protein</fullName>
    </submittedName>
</protein>
<organism evidence="2 3">
    <name type="scientific">Mytilus coruscus</name>
    <name type="common">Sea mussel</name>
    <dbReference type="NCBI Taxonomy" id="42192"/>
    <lineage>
        <taxon>Eukaryota</taxon>
        <taxon>Metazoa</taxon>
        <taxon>Spiralia</taxon>
        <taxon>Lophotrochozoa</taxon>
        <taxon>Mollusca</taxon>
        <taxon>Bivalvia</taxon>
        <taxon>Autobranchia</taxon>
        <taxon>Pteriomorphia</taxon>
        <taxon>Mytilida</taxon>
        <taxon>Mytiloidea</taxon>
        <taxon>Mytilidae</taxon>
        <taxon>Mytilinae</taxon>
        <taxon>Mytilus</taxon>
    </lineage>
</organism>
<feature type="region of interest" description="Disordered" evidence="1">
    <location>
        <begin position="1"/>
        <end position="52"/>
    </location>
</feature>
<gene>
    <name evidence="2" type="ORF">MCOR_8733</name>
</gene>
<name>A0A6J8AK70_MYTCO</name>
<feature type="region of interest" description="Disordered" evidence="1">
    <location>
        <begin position="83"/>
        <end position="104"/>
    </location>
</feature>
<dbReference type="Proteomes" id="UP000507470">
    <property type="component" value="Unassembled WGS sequence"/>
</dbReference>
<evidence type="ECO:0000313" key="2">
    <source>
        <dbReference type="EMBL" id="CAC5369592.1"/>
    </source>
</evidence>
<feature type="compositionally biased region" description="Polar residues" evidence="1">
    <location>
        <begin position="83"/>
        <end position="92"/>
    </location>
</feature>
<keyword evidence="3" id="KW-1185">Reference proteome</keyword>
<sequence>MYNHRSPHGHQTTTSTVDTNVQPQVTARTPDNDLNRGYKCTTTGHRTDSKQRPQPWIQLYNHRSPHGLQTMTSTVDTNVQPQVTARTPNNDLNRGYKCTTGGQTDSNNDLNRGYKCTTTGHHTDSKNLNQYNPGHRTDSNNDLNRGYKCTTTGHRTDGLNRGQMYNHRSRTPDNDLNRGYKCTTTGHRTDSKQ</sequence>
<dbReference type="EMBL" id="CACVKT020001607">
    <property type="protein sequence ID" value="CAC5369592.1"/>
    <property type="molecule type" value="Genomic_DNA"/>
</dbReference>